<dbReference type="OrthoDB" id="7459360at2"/>
<keyword evidence="2" id="KW-0349">Heme</keyword>
<evidence type="ECO:0000259" key="7">
    <source>
        <dbReference type="Pfam" id="PF03460"/>
    </source>
</evidence>
<comment type="caution">
    <text evidence="8">The sequence shown here is derived from an EMBL/GenBank/DDBJ whole genome shotgun (WGS) entry which is preliminary data.</text>
</comment>
<dbReference type="EMBL" id="QCYH01000007">
    <property type="protein sequence ID" value="PVA09578.1"/>
    <property type="molecule type" value="Genomic_DNA"/>
</dbReference>
<evidence type="ECO:0000313" key="9">
    <source>
        <dbReference type="Proteomes" id="UP000244446"/>
    </source>
</evidence>
<dbReference type="AlphaFoldDB" id="A0A2T7G573"/>
<dbReference type="InterPro" id="IPR036136">
    <property type="entry name" value="Nit/Sulf_reduc_fer-like_dom_sf"/>
</dbReference>
<dbReference type="RefSeq" id="WP_108692625.1">
    <property type="nucleotide sequence ID" value="NZ_QCYH01000007.1"/>
</dbReference>
<evidence type="ECO:0000256" key="1">
    <source>
        <dbReference type="ARBA" id="ARBA00022485"/>
    </source>
</evidence>
<dbReference type="InterPro" id="IPR045854">
    <property type="entry name" value="NO2/SO3_Rdtase_4Fe4S_sf"/>
</dbReference>
<protein>
    <submittedName>
        <fullName evidence="8">Cobalamin biosynthesis protein CobG</fullName>
    </submittedName>
</protein>
<dbReference type="InterPro" id="IPR051329">
    <property type="entry name" value="NIR_SIR_4Fe-4S"/>
</dbReference>
<organism evidence="8 9">
    <name type="scientific">Pelagivirga sediminicola</name>
    <dbReference type="NCBI Taxonomy" id="2170575"/>
    <lineage>
        <taxon>Bacteria</taxon>
        <taxon>Pseudomonadati</taxon>
        <taxon>Pseudomonadota</taxon>
        <taxon>Alphaproteobacteria</taxon>
        <taxon>Rhodobacterales</taxon>
        <taxon>Paracoccaceae</taxon>
        <taxon>Pelagivirga</taxon>
    </lineage>
</organism>
<dbReference type="InterPro" id="IPR006066">
    <property type="entry name" value="NO2/SO3_Rdtase_FeS/sirohaem_BS"/>
</dbReference>
<dbReference type="Proteomes" id="UP000244446">
    <property type="component" value="Unassembled WGS sequence"/>
</dbReference>
<evidence type="ECO:0000256" key="4">
    <source>
        <dbReference type="ARBA" id="ARBA00023002"/>
    </source>
</evidence>
<dbReference type="InterPro" id="IPR005117">
    <property type="entry name" value="NiRdtase/SiRdtase_haem-b_fer"/>
</dbReference>
<sequence>MSAPMVKGWCPGAHRPMMAADGLVVRIRPHLARLSAAQALGLCDLALRFGHGYLDLTSRANLQIRGVAEGDHAALLQALGALHLLDADPALEARRNILVAPFWREGDVLHRLAQALTARLGDLPELPAKVGFALDCGPRALLTGDSADIRIERAASGLILRADGASAGCAIAEGTALPALIEMADWLAARITPERRRMAHVLSGAPLPERWCDMPPLPPAPPPLIGAQSDGALVGAPFGHVDAAALARVIRAQALAAIRVTPWRMLFLEGGTPPQDPAFVTDPHDPLMRVDACPGAPFCPSASVETRALARRLAPFARGTLHVSGCAKGCARPRAADVTLIGREGRFDLRRHGAAGDTPGRYALSPDDILAEVSRTP</sequence>
<reference evidence="8 9" key="1">
    <citation type="submission" date="2018-04" db="EMBL/GenBank/DDBJ databases">
        <title>Pelagivirga bohaiensis gen. nov., sp. nov., a bacterium isolated from the Bohai Sea.</title>
        <authorList>
            <person name="Ji X."/>
        </authorList>
    </citation>
    <scope>NUCLEOTIDE SEQUENCE [LARGE SCALE GENOMIC DNA]</scope>
    <source>
        <strain evidence="8 9">BH-SD19</strain>
    </source>
</reference>
<evidence type="ECO:0000256" key="3">
    <source>
        <dbReference type="ARBA" id="ARBA00022723"/>
    </source>
</evidence>
<name>A0A2T7G573_9RHOB</name>
<keyword evidence="3" id="KW-0479">Metal-binding</keyword>
<dbReference type="PROSITE" id="PS00365">
    <property type="entry name" value="NIR_SIR"/>
    <property type="match status" value="1"/>
</dbReference>
<dbReference type="GO" id="GO:0016491">
    <property type="term" value="F:oxidoreductase activity"/>
    <property type="evidence" value="ECO:0007669"/>
    <property type="project" value="UniProtKB-KW"/>
</dbReference>
<evidence type="ECO:0000256" key="6">
    <source>
        <dbReference type="ARBA" id="ARBA00023014"/>
    </source>
</evidence>
<dbReference type="Pfam" id="PF03460">
    <property type="entry name" value="NIR_SIR_ferr"/>
    <property type="match status" value="1"/>
</dbReference>
<keyword evidence="5" id="KW-0408">Iron</keyword>
<evidence type="ECO:0000256" key="2">
    <source>
        <dbReference type="ARBA" id="ARBA00022617"/>
    </source>
</evidence>
<evidence type="ECO:0000313" key="8">
    <source>
        <dbReference type="EMBL" id="PVA09578.1"/>
    </source>
</evidence>
<dbReference type="SUPFAM" id="SSF56014">
    <property type="entry name" value="Nitrite and sulphite reductase 4Fe-4S domain-like"/>
    <property type="match status" value="1"/>
</dbReference>
<keyword evidence="6" id="KW-0411">Iron-sulfur</keyword>
<evidence type="ECO:0000256" key="5">
    <source>
        <dbReference type="ARBA" id="ARBA00023004"/>
    </source>
</evidence>
<feature type="domain" description="Nitrite/Sulfite reductase ferredoxin-like" evidence="7">
    <location>
        <begin position="20"/>
        <end position="81"/>
    </location>
</feature>
<dbReference type="SUPFAM" id="SSF55124">
    <property type="entry name" value="Nitrite/Sulfite reductase N-terminal domain-like"/>
    <property type="match status" value="1"/>
</dbReference>
<dbReference type="PANTHER" id="PTHR32439">
    <property type="entry name" value="FERREDOXIN--NITRITE REDUCTASE, CHLOROPLASTIC"/>
    <property type="match status" value="1"/>
</dbReference>
<dbReference type="Gene3D" id="3.90.480.10">
    <property type="entry name" value="Sulfite Reductase Hemoprotein,Domain 2"/>
    <property type="match status" value="1"/>
</dbReference>
<dbReference type="Gene3D" id="3.30.413.10">
    <property type="entry name" value="Sulfite Reductase Hemoprotein, domain 1"/>
    <property type="match status" value="2"/>
</dbReference>
<gene>
    <name evidence="8" type="ORF">DC366_12860</name>
</gene>
<keyword evidence="4" id="KW-0560">Oxidoreductase</keyword>
<dbReference type="GO" id="GO:0046872">
    <property type="term" value="F:metal ion binding"/>
    <property type="evidence" value="ECO:0007669"/>
    <property type="project" value="UniProtKB-KW"/>
</dbReference>
<dbReference type="PANTHER" id="PTHR32439:SF9">
    <property type="entry name" value="BLR3264 PROTEIN"/>
    <property type="match status" value="1"/>
</dbReference>
<proteinExistence type="predicted"/>
<keyword evidence="9" id="KW-1185">Reference proteome</keyword>
<dbReference type="GO" id="GO:0020037">
    <property type="term" value="F:heme binding"/>
    <property type="evidence" value="ECO:0007669"/>
    <property type="project" value="InterPro"/>
</dbReference>
<keyword evidence="1" id="KW-0004">4Fe-4S</keyword>
<accession>A0A2T7G573</accession>
<dbReference type="GO" id="GO:0051539">
    <property type="term" value="F:4 iron, 4 sulfur cluster binding"/>
    <property type="evidence" value="ECO:0007669"/>
    <property type="project" value="UniProtKB-KW"/>
</dbReference>